<protein>
    <recommendedName>
        <fullName evidence="5">RPA-interacting protein C-terminal domain-containing protein</fullName>
    </recommendedName>
</protein>
<evidence type="ECO:0000256" key="1">
    <source>
        <dbReference type="ARBA" id="ARBA00022723"/>
    </source>
</evidence>
<dbReference type="EMBL" id="MCOG01000239">
    <property type="protein sequence ID" value="ORY23020.1"/>
    <property type="molecule type" value="Genomic_DNA"/>
</dbReference>
<dbReference type="Proteomes" id="UP000193920">
    <property type="component" value="Unassembled WGS sequence"/>
</dbReference>
<dbReference type="InterPro" id="IPR028156">
    <property type="entry name" value="RIP"/>
</dbReference>
<keyword evidence="3" id="KW-0862">Zinc</keyword>
<comment type="caution">
    <text evidence="6">The sequence shown here is derived from an EMBL/GenBank/DDBJ whole genome shotgun (WGS) entry which is preliminary data.</text>
</comment>
<name>A0A1Y2AL67_9FUNG</name>
<proteinExistence type="predicted"/>
<organism evidence="6 7">
    <name type="scientific">Neocallimastix californiae</name>
    <dbReference type="NCBI Taxonomy" id="1754190"/>
    <lineage>
        <taxon>Eukaryota</taxon>
        <taxon>Fungi</taxon>
        <taxon>Fungi incertae sedis</taxon>
        <taxon>Chytridiomycota</taxon>
        <taxon>Chytridiomycota incertae sedis</taxon>
        <taxon>Neocallimastigomycetes</taxon>
        <taxon>Neocallimastigales</taxon>
        <taxon>Neocallimastigaceae</taxon>
        <taxon>Neocallimastix</taxon>
    </lineage>
</organism>
<gene>
    <name evidence="6" type="ORF">LY90DRAFT_675641</name>
</gene>
<dbReference type="InterPro" id="IPR028159">
    <property type="entry name" value="RPA_interact_C_dom"/>
</dbReference>
<dbReference type="PANTHER" id="PTHR31742:SF1">
    <property type="entry name" value="RPA-INTERACTING PROTEIN"/>
    <property type="match status" value="1"/>
</dbReference>
<feature type="domain" description="RPA-interacting protein C-terminal" evidence="5">
    <location>
        <begin position="138"/>
        <end position="212"/>
    </location>
</feature>
<feature type="coiled-coil region" evidence="4">
    <location>
        <begin position="92"/>
        <end position="134"/>
    </location>
</feature>
<dbReference type="OrthoDB" id="2142971at2759"/>
<sequence length="217" mass="26559">MQRSMKYNNRKLRKPIKTFLRKDDIHKKFQQQCLSRIRKDREKKIWERRNLNNSNIRDEEMEEDDRTEYQRILKEEWDKFKLTYEYYGDLSVEELEEIEQEMKKESEIIDNEYLELLNYEQQIFENEIETYQEEEIVICPICEKGNLIENKQLEFIKCTNCTLELSNKQYNLKNLKERINELQINHGKICNNNLTFTYQPEIGLYGVCMFCCGMEIV</sequence>
<keyword evidence="7" id="KW-1185">Reference proteome</keyword>
<keyword evidence="1" id="KW-0479">Metal-binding</keyword>
<dbReference type="PANTHER" id="PTHR31742">
    <property type="entry name" value="RPA-INTERACTING PROTEIN RPAIN"/>
    <property type="match status" value="1"/>
</dbReference>
<keyword evidence="2" id="KW-0863">Zinc-finger</keyword>
<dbReference type="GO" id="GO:0008270">
    <property type="term" value="F:zinc ion binding"/>
    <property type="evidence" value="ECO:0007669"/>
    <property type="project" value="UniProtKB-KW"/>
</dbReference>
<evidence type="ECO:0000313" key="7">
    <source>
        <dbReference type="Proteomes" id="UP000193920"/>
    </source>
</evidence>
<dbReference type="GO" id="GO:0006606">
    <property type="term" value="P:protein import into nucleus"/>
    <property type="evidence" value="ECO:0007669"/>
    <property type="project" value="TreeGrafter"/>
</dbReference>
<dbReference type="STRING" id="1754190.A0A1Y2AL67"/>
<dbReference type="Pfam" id="PF14768">
    <property type="entry name" value="RPA_interact_C"/>
    <property type="match status" value="1"/>
</dbReference>
<dbReference type="GO" id="GO:0005634">
    <property type="term" value="C:nucleus"/>
    <property type="evidence" value="ECO:0007669"/>
    <property type="project" value="TreeGrafter"/>
</dbReference>
<dbReference type="AlphaFoldDB" id="A0A1Y2AL67"/>
<evidence type="ECO:0000313" key="6">
    <source>
        <dbReference type="EMBL" id="ORY23020.1"/>
    </source>
</evidence>
<accession>A0A1Y2AL67</accession>
<reference evidence="6 7" key="1">
    <citation type="submission" date="2016-08" db="EMBL/GenBank/DDBJ databases">
        <title>A Parts List for Fungal Cellulosomes Revealed by Comparative Genomics.</title>
        <authorList>
            <consortium name="DOE Joint Genome Institute"/>
            <person name="Haitjema C.H."/>
            <person name="Gilmore S.P."/>
            <person name="Henske J.K."/>
            <person name="Solomon K.V."/>
            <person name="De Groot R."/>
            <person name="Kuo A."/>
            <person name="Mondo S.J."/>
            <person name="Salamov A.A."/>
            <person name="Labutti K."/>
            <person name="Zhao Z."/>
            <person name="Chiniquy J."/>
            <person name="Barry K."/>
            <person name="Brewer H.M."/>
            <person name="Purvine S.O."/>
            <person name="Wright A.T."/>
            <person name="Boxma B."/>
            <person name="Van Alen T."/>
            <person name="Hackstein J.H."/>
            <person name="Baker S.E."/>
            <person name="Grigoriev I.V."/>
            <person name="O'Malley M.A."/>
        </authorList>
    </citation>
    <scope>NUCLEOTIDE SEQUENCE [LARGE SCALE GENOMIC DNA]</scope>
    <source>
        <strain evidence="6 7">G1</strain>
    </source>
</reference>
<evidence type="ECO:0000256" key="4">
    <source>
        <dbReference type="SAM" id="Coils"/>
    </source>
</evidence>
<evidence type="ECO:0000256" key="3">
    <source>
        <dbReference type="ARBA" id="ARBA00022833"/>
    </source>
</evidence>
<evidence type="ECO:0000259" key="5">
    <source>
        <dbReference type="Pfam" id="PF14768"/>
    </source>
</evidence>
<feature type="coiled-coil region" evidence="4">
    <location>
        <begin position="165"/>
        <end position="192"/>
    </location>
</feature>
<keyword evidence="4" id="KW-0175">Coiled coil</keyword>
<evidence type="ECO:0000256" key="2">
    <source>
        <dbReference type="ARBA" id="ARBA00022771"/>
    </source>
</evidence>